<dbReference type="CDD" id="cd05276">
    <property type="entry name" value="p53_inducible_oxidoreductase"/>
    <property type="match status" value="1"/>
</dbReference>
<dbReference type="Gene3D" id="3.40.50.720">
    <property type="entry name" value="NAD(P)-binding Rossmann-like Domain"/>
    <property type="match status" value="1"/>
</dbReference>
<dbReference type="KEGG" id="jde:Jden_0270"/>
<dbReference type="GO" id="GO:0008270">
    <property type="term" value="F:zinc ion binding"/>
    <property type="evidence" value="ECO:0007669"/>
    <property type="project" value="InterPro"/>
</dbReference>
<accession>C7QZ36</accession>
<dbReference type="NCBIfam" id="TIGR02824">
    <property type="entry name" value="quinone_pig3"/>
    <property type="match status" value="1"/>
</dbReference>
<dbReference type="AlphaFoldDB" id="C7QZ36"/>
<dbReference type="SMART" id="SM00829">
    <property type="entry name" value="PKS_ER"/>
    <property type="match status" value="1"/>
</dbReference>
<dbReference type="InterPro" id="IPR014189">
    <property type="entry name" value="Quinone_OxRdtase_PIG3"/>
</dbReference>
<dbReference type="OrthoDB" id="9780520at2"/>
<evidence type="ECO:0000259" key="3">
    <source>
        <dbReference type="SMART" id="SM00829"/>
    </source>
</evidence>
<dbReference type="EMBL" id="CP001706">
    <property type="protein sequence ID" value="ACV07944.1"/>
    <property type="molecule type" value="Genomic_DNA"/>
</dbReference>
<dbReference type="Pfam" id="PF08240">
    <property type="entry name" value="ADH_N"/>
    <property type="match status" value="1"/>
</dbReference>
<dbReference type="Proteomes" id="UP000000628">
    <property type="component" value="Chromosome"/>
</dbReference>
<reference evidence="4 5" key="1">
    <citation type="journal article" date="2009" name="Stand. Genomic Sci.">
        <title>Complete genome sequence of Jonesia denitrificans type strain (Prevot 55134).</title>
        <authorList>
            <person name="Pukall R."/>
            <person name="Gehrich-Schroter G."/>
            <person name="Lapidus A."/>
            <person name="Nolan M."/>
            <person name="Glavina Del Rio T."/>
            <person name="Lucas S."/>
            <person name="Chen F."/>
            <person name="Tice H."/>
            <person name="Pitluck S."/>
            <person name="Cheng J.F."/>
            <person name="Copeland A."/>
            <person name="Saunders E."/>
            <person name="Brettin T."/>
            <person name="Detter J.C."/>
            <person name="Bruce D."/>
            <person name="Goodwin L."/>
            <person name="Pati A."/>
            <person name="Ivanova N."/>
            <person name="Mavromatis K."/>
            <person name="Ovchinnikova G."/>
            <person name="Chen A."/>
            <person name="Palaniappan K."/>
            <person name="Land M."/>
            <person name="Hauser L."/>
            <person name="Chang Y.J."/>
            <person name="Jeffries C.D."/>
            <person name="Chain P."/>
            <person name="Goker M."/>
            <person name="Bristow J."/>
            <person name="Eisen J.A."/>
            <person name="Markowitz V."/>
            <person name="Hugenholtz P."/>
            <person name="Kyrpides N.C."/>
            <person name="Klenk H.P."/>
            <person name="Han C."/>
        </authorList>
    </citation>
    <scope>NUCLEOTIDE SEQUENCE [LARGE SCALE GENOMIC DNA]</scope>
    <source>
        <strain evidence="5">ATCC 14870 / DSM 20603 / BCRC 15368 / CIP 55.134 / JCM 11481 / NBRC 15587 / NCTC 10816 / Prevot 55134</strain>
    </source>
</reference>
<dbReference type="PANTHER" id="PTHR48106">
    <property type="entry name" value="QUINONE OXIDOREDUCTASE PIG3-RELATED"/>
    <property type="match status" value="1"/>
</dbReference>
<proteinExistence type="predicted"/>
<evidence type="ECO:0000256" key="2">
    <source>
        <dbReference type="ARBA" id="ARBA00023002"/>
    </source>
</evidence>
<dbReference type="HOGENOM" id="CLU_026673_3_4_11"/>
<keyword evidence="1" id="KW-0521">NADP</keyword>
<dbReference type="InterPro" id="IPR036291">
    <property type="entry name" value="NAD(P)-bd_dom_sf"/>
</dbReference>
<name>C7QZ36_JONDD</name>
<dbReference type="Gene3D" id="3.90.180.10">
    <property type="entry name" value="Medium-chain alcohol dehydrogenases, catalytic domain"/>
    <property type="match status" value="1"/>
</dbReference>
<dbReference type="Pfam" id="PF00107">
    <property type="entry name" value="ADH_zinc_N"/>
    <property type="match status" value="1"/>
</dbReference>
<dbReference type="PANTHER" id="PTHR48106:SF8">
    <property type="entry name" value="OS02G0805600 PROTEIN"/>
    <property type="match status" value="1"/>
</dbReference>
<dbReference type="SUPFAM" id="SSF51735">
    <property type="entry name" value="NAD(P)-binding Rossmann-fold domains"/>
    <property type="match status" value="1"/>
</dbReference>
<keyword evidence="5" id="KW-1185">Reference proteome</keyword>
<keyword evidence="2" id="KW-0560">Oxidoreductase</keyword>
<dbReference type="eggNOG" id="COG0604">
    <property type="taxonomic scope" value="Bacteria"/>
</dbReference>
<dbReference type="InterPro" id="IPR013149">
    <property type="entry name" value="ADH-like_C"/>
</dbReference>
<sequence>MVTNPIPGAGEVLIEVAAAGVNRADILQTHGHYAPPAGSSDIPGLEVAGVVRECGSHVRHIRQGDRVMALVTAGGYGEFVVADAASVMVIPENISMVDAAAFVEAACTIWSNLFDVAHFTSGETVLIHGGSGGVGSLALQITSALGATVLTTARTPERAARCTDLGAHTAWAYGEHVDAHGKSTFADALPTLVAQATNQRGCDIILDVTGASLLGANVHSLATGGRLIVIGMQKGATGTLPLGPLLAKRASIHGTTLRSRPREERARIVKGVTTDLLPLLAAGRIRPVVHEVWDMQEAARAHEQLLGGDVFGKLVLEPRW</sequence>
<evidence type="ECO:0000256" key="1">
    <source>
        <dbReference type="ARBA" id="ARBA00022857"/>
    </source>
</evidence>
<dbReference type="InterPro" id="IPR011032">
    <property type="entry name" value="GroES-like_sf"/>
</dbReference>
<dbReference type="PROSITE" id="PS01162">
    <property type="entry name" value="QOR_ZETA_CRYSTAL"/>
    <property type="match status" value="1"/>
</dbReference>
<evidence type="ECO:0000313" key="4">
    <source>
        <dbReference type="EMBL" id="ACV07944.1"/>
    </source>
</evidence>
<dbReference type="InterPro" id="IPR013154">
    <property type="entry name" value="ADH-like_N"/>
</dbReference>
<organism evidence="4 5">
    <name type="scientific">Jonesia denitrificans (strain ATCC 14870 / DSM 20603 / BCRC 15368 / CIP 55.134 / JCM 11481 / NBRC 15587 / NCTC 10816 / Prevot 55134)</name>
    <name type="common">Listeria denitrificans</name>
    <dbReference type="NCBI Taxonomy" id="471856"/>
    <lineage>
        <taxon>Bacteria</taxon>
        <taxon>Bacillati</taxon>
        <taxon>Actinomycetota</taxon>
        <taxon>Actinomycetes</taxon>
        <taxon>Micrococcales</taxon>
        <taxon>Jonesiaceae</taxon>
        <taxon>Jonesia</taxon>
    </lineage>
</organism>
<dbReference type="GO" id="GO:0016651">
    <property type="term" value="F:oxidoreductase activity, acting on NAD(P)H"/>
    <property type="evidence" value="ECO:0007669"/>
    <property type="project" value="TreeGrafter"/>
</dbReference>
<dbReference type="InterPro" id="IPR020843">
    <property type="entry name" value="ER"/>
</dbReference>
<gene>
    <name evidence="4" type="ordered locus">Jden_0270</name>
</gene>
<dbReference type="InterPro" id="IPR002364">
    <property type="entry name" value="Quin_OxRdtase/zeta-crystal_CS"/>
</dbReference>
<dbReference type="GO" id="GO:0070402">
    <property type="term" value="F:NADPH binding"/>
    <property type="evidence" value="ECO:0007669"/>
    <property type="project" value="TreeGrafter"/>
</dbReference>
<evidence type="ECO:0000313" key="5">
    <source>
        <dbReference type="Proteomes" id="UP000000628"/>
    </source>
</evidence>
<protein>
    <submittedName>
        <fullName evidence="4">NAD(P)H quinone oxidoreductase, PIG3 family</fullName>
    </submittedName>
</protein>
<dbReference type="STRING" id="471856.Jden_0270"/>
<dbReference type="SUPFAM" id="SSF50129">
    <property type="entry name" value="GroES-like"/>
    <property type="match status" value="1"/>
</dbReference>
<feature type="domain" description="Enoyl reductase (ER)" evidence="3">
    <location>
        <begin position="3"/>
        <end position="316"/>
    </location>
</feature>